<protein>
    <recommendedName>
        <fullName evidence="1">Aldehyde oxidase/xanthine dehydrogenase second molybdopterin binding domain-containing protein</fullName>
    </recommendedName>
</protein>
<sequence>MAVKDACEKLMKLLDPIMRKYPKYTWPQWNIRSDIVMDVGRSRNPALDIGQIEGTFVQGIGLYTIEELQFSPEGVLMTRGPSQYKIPVMCDVPPQLNVHRLADTQTPDTIYSAKARPDRSTRGDTQQLGVGEPPLSFGITILFAIKEAIAAAHRDSGLSGTFILNSPATAERIHTACVDQFAQMV</sequence>
<dbReference type="InterPro" id="IPR046867">
    <property type="entry name" value="AldOxase/xan_DH_MoCoBD2"/>
</dbReference>
<dbReference type="PANTHER" id="PTHR45444">
    <property type="entry name" value="XANTHINE DEHYDROGENASE"/>
    <property type="match status" value="1"/>
</dbReference>
<evidence type="ECO:0000313" key="2">
    <source>
        <dbReference type="EMBL" id="KAJ8351565.1"/>
    </source>
</evidence>
<dbReference type="SUPFAM" id="SSF56003">
    <property type="entry name" value="Molybdenum cofactor-binding domain"/>
    <property type="match status" value="1"/>
</dbReference>
<proteinExistence type="predicted"/>
<name>A0A9Q1ISA9_SYNKA</name>
<dbReference type="PANTHER" id="PTHR45444:SF3">
    <property type="entry name" value="XANTHINE DEHYDROGENASE"/>
    <property type="match status" value="1"/>
</dbReference>
<feature type="domain" description="Aldehyde oxidase/xanthine dehydrogenase second molybdopterin binding" evidence="1">
    <location>
        <begin position="31"/>
        <end position="93"/>
    </location>
</feature>
<dbReference type="Gene3D" id="3.30.365.10">
    <property type="entry name" value="Aldehyde oxidase/xanthine dehydrogenase, molybdopterin binding domain"/>
    <property type="match status" value="1"/>
</dbReference>
<dbReference type="OrthoDB" id="8300278at2759"/>
<organism evidence="2 3">
    <name type="scientific">Synaphobranchus kaupii</name>
    <name type="common">Kaup's arrowtooth eel</name>
    <dbReference type="NCBI Taxonomy" id="118154"/>
    <lineage>
        <taxon>Eukaryota</taxon>
        <taxon>Metazoa</taxon>
        <taxon>Chordata</taxon>
        <taxon>Craniata</taxon>
        <taxon>Vertebrata</taxon>
        <taxon>Euteleostomi</taxon>
        <taxon>Actinopterygii</taxon>
        <taxon>Neopterygii</taxon>
        <taxon>Teleostei</taxon>
        <taxon>Anguilliformes</taxon>
        <taxon>Synaphobranchidae</taxon>
        <taxon>Synaphobranchus</taxon>
    </lineage>
</organism>
<dbReference type="InterPro" id="IPR016208">
    <property type="entry name" value="Ald_Oxase/xanthine_DH-like"/>
</dbReference>
<dbReference type="Proteomes" id="UP001152622">
    <property type="component" value="Chromosome 8"/>
</dbReference>
<dbReference type="GO" id="GO:0016491">
    <property type="term" value="F:oxidoreductase activity"/>
    <property type="evidence" value="ECO:0007669"/>
    <property type="project" value="InterPro"/>
</dbReference>
<evidence type="ECO:0000313" key="3">
    <source>
        <dbReference type="Proteomes" id="UP001152622"/>
    </source>
</evidence>
<dbReference type="AlphaFoldDB" id="A0A9Q1ISA9"/>
<dbReference type="GO" id="GO:0005506">
    <property type="term" value="F:iron ion binding"/>
    <property type="evidence" value="ECO:0007669"/>
    <property type="project" value="InterPro"/>
</dbReference>
<evidence type="ECO:0000259" key="1">
    <source>
        <dbReference type="Pfam" id="PF20256"/>
    </source>
</evidence>
<dbReference type="Pfam" id="PF20256">
    <property type="entry name" value="MoCoBD_2"/>
    <property type="match status" value="1"/>
</dbReference>
<keyword evidence="3" id="KW-1185">Reference proteome</keyword>
<reference evidence="2" key="1">
    <citation type="journal article" date="2023" name="Science">
        <title>Genome structures resolve the early diversification of teleost fishes.</title>
        <authorList>
            <person name="Parey E."/>
            <person name="Louis A."/>
            <person name="Montfort J."/>
            <person name="Bouchez O."/>
            <person name="Roques C."/>
            <person name="Iampietro C."/>
            <person name="Lluch J."/>
            <person name="Castinel A."/>
            <person name="Donnadieu C."/>
            <person name="Desvignes T."/>
            <person name="Floi Bucao C."/>
            <person name="Jouanno E."/>
            <person name="Wen M."/>
            <person name="Mejri S."/>
            <person name="Dirks R."/>
            <person name="Jansen H."/>
            <person name="Henkel C."/>
            <person name="Chen W.J."/>
            <person name="Zahm M."/>
            <person name="Cabau C."/>
            <person name="Klopp C."/>
            <person name="Thompson A.W."/>
            <person name="Robinson-Rechavi M."/>
            <person name="Braasch I."/>
            <person name="Lecointre G."/>
            <person name="Bobe J."/>
            <person name="Postlethwait J.H."/>
            <person name="Berthelot C."/>
            <person name="Roest Crollius H."/>
            <person name="Guiguen Y."/>
        </authorList>
    </citation>
    <scope>NUCLEOTIDE SEQUENCE</scope>
    <source>
        <strain evidence="2">WJC10195</strain>
    </source>
</reference>
<comment type="caution">
    <text evidence="2">The sequence shown here is derived from an EMBL/GenBank/DDBJ whole genome shotgun (WGS) entry which is preliminary data.</text>
</comment>
<accession>A0A9Q1ISA9</accession>
<dbReference type="InterPro" id="IPR037165">
    <property type="entry name" value="AldOxase/xan_DH_Mopterin-bd_sf"/>
</dbReference>
<dbReference type="EMBL" id="JAINUF010000008">
    <property type="protein sequence ID" value="KAJ8351565.1"/>
    <property type="molecule type" value="Genomic_DNA"/>
</dbReference>
<gene>
    <name evidence="2" type="ORF">SKAU_G00230410</name>
</gene>